<feature type="transmembrane region" description="Helical" evidence="6">
    <location>
        <begin position="98"/>
        <end position="118"/>
    </location>
</feature>
<name>A0A9J6ZIK6_9BACL</name>
<comment type="subcellular location">
    <subcellularLocation>
        <location evidence="1">Cell membrane</location>
        <topology evidence="1">Multi-pass membrane protein</topology>
    </subcellularLocation>
</comment>
<dbReference type="KEGG" id="plig:NAG76_07430"/>
<evidence type="ECO:0000256" key="3">
    <source>
        <dbReference type="ARBA" id="ARBA00022692"/>
    </source>
</evidence>
<keyword evidence="2" id="KW-1003">Cell membrane</keyword>
<sequence length="129" mass="14089">MDNLMKSATRWMLYFTAVCLILWAVVPTWKSVMLGLAVGLVASTMNAFLLRRRVAMIAEYTIQEGANTKRRGLGFGNRIAMVLLVAMIAMKFPDTLNMPAALAGSMVSPFVILVVALIHNLKTNNSGKG</sequence>
<dbReference type="EMBL" id="CP097899">
    <property type="protein sequence ID" value="URN96051.1"/>
    <property type="molecule type" value="Genomic_DNA"/>
</dbReference>
<dbReference type="PANTHER" id="PTHR40035:SF1">
    <property type="entry name" value="ATP SYNTHASE PROTEIN I"/>
    <property type="match status" value="1"/>
</dbReference>
<dbReference type="GO" id="GO:0005886">
    <property type="term" value="C:plasma membrane"/>
    <property type="evidence" value="ECO:0007669"/>
    <property type="project" value="UniProtKB-SubCell"/>
</dbReference>
<evidence type="ECO:0000256" key="2">
    <source>
        <dbReference type="ARBA" id="ARBA00022475"/>
    </source>
</evidence>
<evidence type="ECO:0000256" key="5">
    <source>
        <dbReference type="ARBA" id="ARBA00023136"/>
    </source>
</evidence>
<dbReference type="Pfam" id="PF03899">
    <property type="entry name" value="ATP-synt_I"/>
    <property type="match status" value="1"/>
</dbReference>
<proteinExistence type="predicted"/>
<dbReference type="Proteomes" id="UP001056756">
    <property type="component" value="Chromosome"/>
</dbReference>
<feature type="transmembrane region" description="Helical" evidence="6">
    <location>
        <begin position="72"/>
        <end position="92"/>
    </location>
</feature>
<organism evidence="7 8">
    <name type="scientific">Candidatus Pristimantibacillus lignocellulolyticus</name>
    <dbReference type="NCBI Taxonomy" id="2994561"/>
    <lineage>
        <taxon>Bacteria</taxon>
        <taxon>Bacillati</taxon>
        <taxon>Bacillota</taxon>
        <taxon>Bacilli</taxon>
        <taxon>Bacillales</taxon>
        <taxon>Paenibacillaceae</taxon>
        <taxon>Candidatus Pristimantibacillus</taxon>
    </lineage>
</organism>
<keyword evidence="3 6" id="KW-0812">Transmembrane</keyword>
<evidence type="ECO:0000313" key="7">
    <source>
        <dbReference type="EMBL" id="URN96051.1"/>
    </source>
</evidence>
<dbReference type="InterPro" id="IPR039072">
    <property type="entry name" value="ATP_synth_I_Bacilli"/>
</dbReference>
<feature type="transmembrane region" description="Helical" evidence="6">
    <location>
        <begin position="32"/>
        <end position="51"/>
    </location>
</feature>
<evidence type="ECO:0000256" key="4">
    <source>
        <dbReference type="ARBA" id="ARBA00022989"/>
    </source>
</evidence>
<keyword evidence="5 6" id="KW-0472">Membrane</keyword>
<dbReference type="PANTHER" id="PTHR40035">
    <property type="entry name" value="ATP SYNTHASE PROTEIN I"/>
    <property type="match status" value="1"/>
</dbReference>
<protein>
    <submittedName>
        <fullName evidence="7">ATP synthase subunit I</fullName>
    </submittedName>
</protein>
<reference evidence="7" key="1">
    <citation type="submission" date="2022-05" db="EMBL/GenBank/DDBJ databases">
        <title>Novel bacterial taxa in a minimal lignocellulolytic consortium and its capacity to transform plastics disclosed by genome-resolved metagenomics.</title>
        <authorList>
            <person name="Rodriguez C.A.D."/>
            <person name="Diaz-Garcia L."/>
            <person name="Herrera K."/>
            <person name="Tarazona N.A."/>
            <person name="Sproer C."/>
            <person name="Overmann J."/>
            <person name="Jimenez D.J."/>
        </authorList>
    </citation>
    <scope>NUCLEOTIDE SEQUENCE</scope>
    <source>
        <strain evidence="7">MAG5</strain>
    </source>
</reference>
<evidence type="ECO:0000313" key="8">
    <source>
        <dbReference type="Proteomes" id="UP001056756"/>
    </source>
</evidence>
<dbReference type="InterPro" id="IPR005598">
    <property type="entry name" value="ATP_synth_I"/>
</dbReference>
<evidence type="ECO:0000256" key="1">
    <source>
        <dbReference type="ARBA" id="ARBA00004651"/>
    </source>
</evidence>
<keyword evidence="4 6" id="KW-1133">Transmembrane helix</keyword>
<gene>
    <name evidence="7" type="ORF">NAG76_07430</name>
</gene>
<feature type="transmembrane region" description="Helical" evidence="6">
    <location>
        <begin position="7"/>
        <end position="26"/>
    </location>
</feature>
<evidence type="ECO:0000256" key="6">
    <source>
        <dbReference type="SAM" id="Phobius"/>
    </source>
</evidence>
<dbReference type="AlphaFoldDB" id="A0A9J6ZIK6"/>
<accession>A0A9J6ZIK6</accession>